<dbReference type="RefSeq" id="WP_057742543.1">
    <property type="nucleotide sequence ID" value="NZ_LJYG01000023.1"/>
</dbReference>
<keyword evidence="2" id="KW-1185">Reference proteome</keyword>
<gene>
    <name evidence="1" type="ORF">AOQ71_04740</name>
</gene>
<sequence>MEVVDTVVNVNRLGNQVMIDTGFLTEKARDAIVAIDPYRKGFDVFKSELIAAEKAEAVPRDQAAE</sequence>
<accession>A0A0R3E3H0</accession>
<proteinExistence type="predicted"/>
<comment type="caution">
    <text evidence="1">The sequence shown here is derived from an EMBL/GenBank/DDBJ whole genome shotgun (WGS) entry which is preliminary data.</text>
</comment>
<evidence type="ECO:0000313" key="2">
    <source>
        <dbReference type="Proteomes" id="UP000051936"/>
    </source>
</evidence>
<reference evidence="1 2" key="1">
    <citation type="submission" date="2015-09" db="EMBL/GenBank/DDBJ databases">
        <title>Draft Genome Sequence of Bradyrhizobium manausense Strain BR 3351T, a Novel Symbiotic Nitrogen-Fixing Alphaproteobacterium Isolated from Brazilian Amazon Rain Forest.</title>
        <authorList>
            <person name="De Araujo J.L."/>
            <person name="Zilli J.E."/>
        </authorList>
    </citation>
    <scope>NUCLEOTIDE SEQUENCE [LARGE SCALE GENOMIC DNA]</scope>
    <source>
        <strain evidence="1 2">BR3351</strain>
    </source>
</reference>
<evidence type="ECO:0000313" key="1">
    <source>
        <dbReference type="EMBL" id="KRQ16745.1"/>
    </source>
</evidence>
<dbReference type="AlphaFoldDB" id="A0A0R3E3H0"/>
<dbReference type="Proteomes" id="UP000051936">
    <property type="component" value="Unassembled WGS sequence"/>
</dbReference>
<name>A0A0R3E3H0_9BRAD</name>
<organism evidence="1 2">
    <name type="scientific">Bradyrhizobium manausense</name>
    <dbReference type="NCBI Taxonomy" id="989370"/>
    <lineage>
        <taxon>Bacteria</taxon>
        <taxon>Pseudomonadati</taxon>
        <taxon>Pseudomonadota</taxon>
        <taxon>Alphaproteobacteria</taxon>
        <taxon>Hyphomicrobiales</taxon>
        <taxon>Nitrobacteraceae</taxon>
        <taxon>Bradyrhizobium</taxon>
    </lineage>
</organism>
<dbReference type="EMBL" id="LJYG01000023">
    <property type="protein sequence ID" value="KRQ16745.1"/>
    <property type="molecule type" value="Genomic_DNA"/>
</dbReference>
<protein>
    <submittedName>
        <fullName evidence="1">Uncharacterized protein</fullName>
    </submittedName>
</protein>